<feature type="compositionally biased region" description="Low complexity" evidence="6">
    <location>
        <begin position="276"/>
        <end position="294"/>
    </location>
</feature>
<dbReference type="PANTHER" id="PTHR10507:SF0">
    <property type="entry name" value="CELL DIVISION CONTROL PROTEIN 45 HOMOLOG"/>
    <property type="match status" value="1"/>
</dbReference>
<feature type="region of interest" description="Disordered" evidence="6">
    <location>
        <begin position="725"/>
        <end position="808"/>
    </location>
</feature>
<dbReference type="Pfam" id="PF02724">
    <property type="entry name" value="CDC45"/>
    <property type="match status" value="1"/>
</dbReference>
<comment type="similarity">
    <text evidence="2">Belongs to the CDC45 family.</text>
</comment>
<evidence type="ECO:0000313" key="7">
    <source>
        <dbReference type="EMBL" id="KAG9249249.1"/>
    </source>
</evidence>
<feature type="compositionally biased region" description="Basic and acidic residues" evidence="6">
    <location>
        <begin position="727"/>
        <end position="746"/>
    </location>
</feature>
<keyword evidence="5" id="KW-0131">Cell cycle</keyword>
<evidence type="ECO:0000256" key="6">
    <source>
        <dbReference type="SAM" id="MobiDB-lite"/>
    </source>
</evidence>
<comment type="caution">
    <text evidence="7">The sequence shown here is derived from an EMBL/GenBank/DDBJ whole genome shotgun (WGS) entry which is preliminary data.</text>
</comment>
<dbReference type="GO" id="GO:0031261">
    <property type="term" value="C:DNA replication preinitiation complex"/>
    <property type="evidence" value="ECO:0007669"/>
    <property type="project" value="TreeGrafter"/>
</dbReference>
<dbReference type="PANTHER" id="PTHR10507">
    <property type="entry name" value="CDC45-RELATED PROTEIN"/>
    <property type="match status" value="1"/>
</dbReference>
<keyword evidence="8" id="KW-1185">Reference proteome</keyword>
<evidence type="ECO:0000256" key="3">
    <source>
        <dbReference type="ARBA" id="ARBA00022705"/>
    </source>
</evidence>
<name>A0A9P7ZBW6_9HELO</name>
<comment type="subcellular location">
    <subcellularLocation>
        <location evidence="1">Nucleus</location>
    </subcellularLocation>
</comment>
<feature type="compositionally biased region" description="Basic and acidic residues" evidence="6">
    <location>
        <begin position="755"/>
        <end position="769"/>
    </location>
</feature>
<feature type="compositionally biased region" description="Acidic residues" evidence="6">
    <location>
        <begin position="770"/>
        <end position="795"/>
    </location>
</feature>
<dbReference type="GO" id="GO:0006270">
    <property type="term" value="P:DNA replication initiation"/>
    <property type="evidence" value="ECO:0007669"/>
    <property type="project" value="InterPro"/>
</dbReference>
<dbReference type="GO" id="GO:0003688">
    <property type="term" value="F:DNA replication origin binding"/>
    <property type="evidence" value="ECO:0007669"/>
    <property type="project" value="TreeGrafter"/>
</dbReference>
<gene>
    <name evidence="7" type="ORF">BJ878DRAFT_484488</name>
</gene>
<dbReference type="GO" id="GO:0000727">
    <property type="term" value="P:double-strand break repair via break-induced replication"/>
    <property type="evidence" value="ECO:0007669"/>
    <property type="project" value="TreeGrafter"/>
</dbReference>
<sequence length="853" mass="94079">MYLPRSLLAKLYTNIKQANNATTAPILILASLEPDAVCASQMLAQLLKGDYISHKIVPVPGYGVLEKIGREEIRPMMTSEGISGGTVICLGVGGLVDLGALLGIDNESDQGSFRGVEVWVIDSRRPWNLSNVFGGIPSIPQLNGDGPVIQRHTGLDGAKILSTYKPGRGGIIVCDDGDIEEELDAERDAYMALIEMPEVEENDDSDGSDTESEDEESESKEKPQPGQKRKSSDRDEDDKSSDDENRPTQRRRSNSSSPVNSPSRAPKRGLMSISGPSDFAASDSRSASPSPAQPVKQPSARTLRLRLQKLRRKNEAVLQAYYSLGASYSEPISAMIYSLASDLGREDNDLLWLAIVGITSMDLYGRSGCGVAVNVQRSNSGWHGTRGSRIRQLLRDEVRRLNAPQLSDSDSVSNRSMLPENSGIIPTTARCATDTSIKLSPEPKFLLIRHWSLHDSMLHSPYLAARLRIWSEAGRKRLSKLLAKMGISIVQSKERYTQMDIELRRGLRSKLLKYSELYNLDNLVPSIDTDGKDRGGKKEGWGFVRSWGYRATLSADDVGVIVGAILEVGKHSVKTLETGVWDRREASEFTDEDGTLEGEDWVGRFWGAYDALKRIDVLLDALPVAQYLHRAILRTGTLLLEKNQLRHLRAFRMCVVKEGPDASLFTHPSALTKLALWLGEAIAEQEKEKKGRLGHGGRGTPLVVAGLNETRGVYVVVGTGGGGGALQDRDALKARQEKRNAKTKAKELRKKNKDKVRDEKRAARRRMAEENGDEEEEETESEGSESEEDSDDEADEPKAKGFGRNKFGNAFQEVVEETQARVRIDSFEHCVVEVKKEDLSGFMESLSMKAVVG</sequence>
<dbReference type="OrthoDB" id="10258882at2759"/>
<organism evidence="7 8">
    <name type="scientific">Calycina marina</name>
    <dbReference type="NCBI Taxonomy" id="1763456"/>
    <lineage>
        <taxon>Eukaryota</taxon>
        <taxon>Fungi</taxon>
        <taxon>Dikarya</taxon>
        <taxon>Ascomycota</taxon>
        <taxon>Pezizomycotina</taxon>
        <taxon>Leotiomycetes</taxon>
        <taxon>Helotiales</taxon>
        <taxon>Pezizellaceae</taxon>
        <taxon>Calycina</taxon>
    </lineage>
</organism>
<evidence type="ECO:0000256" key="5">
    <source>
        <dbReference type="ARBA" id="ARBA00023306"/>
    </source>
</evidence>
<accession>A0A9P7ZBW6</accession>
<dbReference type="GO" id="GO:0003697">
    <property type="term" value="F:single-stranded DNA binding"/>
    <property type="evidence" value="ECO:0007669"/>
    <property type="project" value="TreeGrafter"/>
</dbReference>
<evidence type="ECO:0000256" key="1">
    <source>
        <dbReference type="ARBA" id="ARBA00004123"/>
    </source>
</evidence>
<keyword evidence="4" id="KW-0539">Nucleus</keyword>
<protein>
    <submittedName>
        <fullName evidence="7">CDC45 family</fullName>
    </submittedName>
</protein>
<reference evidence="7" key="1">
    <citation type="journal article" date="2021" name="IMA Fungus">
        <title>Genomic characterization of three marine fungi, including Emericellopsis atlantica sp. nov. with signatures of a generalist lifestyle and marine biomass degradation.</title>
        <authorList>
            <person name="Hagestad O.C."/>
            <person name="Hou L."/>
            <person name="Andersen J.H."/>
            <person name="Hansen E.H."/>
            <person name="Altermark B."/>
            <person name="Li C."/>
            <person name="Kuhnert E."/>
            <person name="Cox R.J."/>
            <person name="Crous P.W."/>
            <person name="Spatafora J.W."/>
            <person name="Lail K."/>
            <person name="Amirebrahimi M."/>
            <person name="Lipzen A."/>
            <person name="Pangilinan J."/>
            <person name="Andreopoulos W."/>
            <person name="Hayes R.D."/>
            <person name="Ng V."/>
            <person name="Grigoriev I.V."/>
            <person name="Jackson S.A."/>
            <person name="Sutton T.D.S."/>
            <person name="Dobson A.D.W."/>
            <person name="Rama T."/>
        </authorList>
    </citation>
    <scope>NUCLEOTIDE SEQUENCE</scope>
    <source>
        <strain evidence="7">TRa3180A</strain>
    </source>
</reference>
<dbReference type="GO" id="GO:1902977">
    <property type="term" value="P:mitotic DNA replication preinitiation complex assembly"/>
    <property type="evidence" value="ECO:0007669"/>
    <property type="project" value="TreeGrafter"/>
</dbReference>
<dbReference type="InterPro" id="IPR003874">
    <property type="entry name" value="CDC45"/>
</dbReference>
<keyword evidence="3" id="KW-0235">DNA replication</keyword>
<dbReference type="EMBL" id="MU253737">
    <property type="protein sequence ID" value="KAG9249249.1"/>
    <property type="molecule type" value="Genomic_DNA"/>
</dbReference>
<dbReference type="Proteomes" id="UP000887226">
    <property type="component" value="Unassembled WGS sequence"/>
</dbReference>
<evidence type="ECO:0000256" key="2">
    <source>
        <dbReference type="ARBA" id="ARBA00010727"/>
    </source>
</evidence>
<feature type="compositionally biased region" description="Acidic residues" evidence="6">
    <location>
        <begin position="197"/>
        <end position="218"/>
    </location>
</feature>
<feature type="compositionally biased region" description="Low complexity" evidence="6">
    <location>
        <begin position="254"/>
        <end position="264"/>
    </location>
</feature>
<proteinExistence type="inferred from homology"/>
<dbReference type="GO" id="GO:0003682">
    <property type="term" value="F:chromatin binding"/>
    <property type="evidence" value="ECO:0007669"/>
    <property type="project" value="TreeGrafter"/>
</dbReference>
<dbReference type="AlphaFoldDB" id="A0A9P7ZBW6"/>
<evidence type="ECO:0000313" key="8">
    <source>
        <dbReference type="Proteomes" id="UP000887226"/>
    </source>
</evidence>
<evidence type="ECO:0000256" key="4">
    <source>
        <dbReference type="ARBA" id="ARBA00023242"/>
    </source>
</evidence>
<feature type="region of interest" description="Disordered" evidence="6">
    <location>
        <begin position="196"/>
        <end position="300"/>
    </location>
</feature>